<evidence type="ECO:0000256" key="1">
    <source>
        <dbReference type="ARBA" id="ARBA00004370"/>
    </source>
</evidence>
<accession>A0ABU1JHD6</accession>
<reference evidence="7 8" key="1">
    <citation type="submission" date="2023-07" db="EMBL/GenBank/DDBJ databases">
        <title>Sorghum-associated microbial communities from plants grown in Nebraska, USA.</title>
        <authorList>
            <person name="Schachtman D."/>
        </authorList>
    </citation>
    <scope>NUCLEOTIDE SEQUENCE [LARGE SCALE GENOMIC DNA]</scope>
    <source>
        <strain evidence="7 8">584</strain>
    </source>
</reference>
<evidence type="ECO:0000259" key="6">
    <source>
        <dbReference type="Pfam" id="PF03717"/>
    </source>
</evidence>
<keyword evidence="3 4" id="KW-0472">Membrane</keyword>
<dbReference type="InterPro" id="IPR050515">
    <property type="entry name" value="Beta-lactam/transpept"/>
</dbReference>
<dbReference type="RefSeq" id="WP_309791933.1">
    <property type="nucleotide sequence ID" value="NZ_JAVDPW010000001.1"/>
</dbReference>
<dbReference type="Gene3D" id="3.30.450.330">
    <property type="match status" value="1"/>
</dbReference>
<evidence type="ECO:0000313" key="8">
    <source>
        <dbReference type="Proteomes" id="UP001262410"/>
    </source>
</evidence>
<keyword evidence="7" id="KW-0131">Cell cycle</keyword>
<dbReference type="Gene3D" id="3.90.1310.10">
    <property type="entry name" value="Penicillin-binding protein 2a (Domain 2)"/>
    <property type="match status" value="1"/>
</dbReference>
<protein>
    <submittedName>
        <fullName evidence="7">Cell division protein FtsI (Penicillin-binding protein 3)</fullName>
    </submittedName>
</protein>
<dbReference type="EMBL" id="JAVDPW010000001">
    <property type="protein sequence ID" value="MDR6287998.1"/>
    <property type="molecule type" value="Genomic_DNA"/>
</dbReference>
<proteinExistence type="predicted"/>
<feature type="domain" description="Penicillin-binding protein dimerisation" evidence="6">
    <location>
        <begin position="76"/>
        <end position="202"/>
    </location>
</feature>
<dbReference type="InterPro" id="IPR001460">
    <property type="entry name" value="PCN-bd_Tpept"/>
</dbReference>
<dbReference type="Gene3D" id="3.40.710.10">
    <property type="entry name" value="DD-peptidase/beta-lactamase superfamily"/>
    <property type="match status" value="1"/>
</dbReference>
<evidence type="ECO:0000256" key="3">
    <source>
        <dbReference type="ARBA" id="ARBA00023136"/>
    </source>
</evidence>
<dbReference type="PANTHER" id="PTHR30627">
    <property type="entry name" value="PEPTIDOGLYCAN D,D-TRANSPEPTIDASE"/>
    <property type="match status" value="1"/>
</dbReference>
<evidence type="ECO:0000313" key="7">
    <source>
        <dbReference type="EMBL" id="MDR6287998.1"/>
    </source>
</evidence>
<dbReference type="Pfam" id="PF03717">
    <property type="entry name" value="PBP_dimer"/>
    <property type="match status" value="1"/>
</dbReference>
<keyword evidence="2" id="KW-0378">Hydrolase</keyword>
<keyword evidence="7" id="KW-0132">Cell division</keyword>
<dbReference type="InterPro" id="IPR036138">
    <property type="entry name" value="PBP_dimer_sf"/>
</dbReference>
<feature type="domain" description="Penicillin-binding protein transpeptidase" evidence="5">
    <location>
        <begin position="236"/>
        <end position="518"/>
    </location>
</feature>
<keyword evidence="2" id="KW-0645">Protease</keyword>
<organism evidence="7 8">
    <name type="scientific">Inquilinus ginsengisoli</name>
    <dbReference type="NCBI Taxonomy" id="363840"/>
    <lineage>
        <taxon>Bacteria</taxon>
        <taxon>Pseudomonadati</taxon>
        <taxon>Pseudomonadota</taxon>
        <taxon>Alphaproteobacteria</taxon>
        <taxon>Rhodospirillales</taxon>
        <taxon>Rhodospirillaceae</taxon>
        <taxon>Inquilinus</taxon>
    </lineage>
</organism>
<dbReference type="SUPFAM" id="SSF56601">
    <property type="entry name" value="beta-lactamase/transpeptidase-like"/>
    <property type="match status" value="1"/>
</dbReference>
<evidence type="ECO:0000256" key="4">
    <source>
        <dbReference type="SAM" id="Phobius"/>
    </source>
</evidence>
<comment type="subcellular location">
    <subcellularLocation>
        <location evidence="1">Membrane</location>
    </subcellularLocation>
</comment>
<name>A0ABU1JHD6_9PROT</name>
<dbReference type="Gene3D" id="1.10.150.770">
    <property type="match status" value="1"/>
</dbReference>
<dbReference type="InterPro" id="IPR012338">
    <property type="entry name" value="Beta-lactam/transpept-like"/>
</dbReference>
<dbReference type="InterPro" id="IPR005311">
    <property type="entry name" value="PBP_dimer"/>
</dbReference>
<evidence type="ECO:0000256" key="2">
    <source>
        <dbReference type="ARBA" id="ARBA00022645"/>
    </source>
</evidence>
<dbReference type="SUPFAM" id="SSF56519">
    <property type="entry name" value="Penicillin binding protein dimerisation domain"/>
    <property type="match status" value="1"/>
</dbReference>
<comment type="caution">
    <text evidence="7">The sequence shown here is derived from an EMBL/GenBank/DDBJ whole genome shotgun (WGS) entry which is preliminary data.</text>
</comment>
<keyword evidence="4" id="KW-0812">Transmembrane</keyword>
<sequence length="581" mass="62358">MAILPDPALLPTGPRADRPDRTLATAVETGRRRVVMTALVFGVAFGGIGLGLVKHMGFGADGDPDGQAVAMVDPVADRADLRDRNGLILATTLPSVSLYADPKLVIDPIEASLRLSKALPGLDSDKLLADLSSDRRFVWLKRGLTPAQQYEINRLGIPGLAFQNEERRYYPSGGLTSHVVGFTNIDAQGIAGLEKSLDDRLQAGESVVLSIDLRLQEMVRNELQAAIAKFKATAGNVVVMDAKTGEILSMVSLPDFNPYEPTAASDDALFNRNTLGVYEMGSTFKIFNTALALESGTSTLQTTYEQSPIRVGRFTIRNFRAEPQSGRWSVYEIFRQSMNTGSVHMFEAAGLERQKEFLARLGLTKPSPLELPEVGSPMVPRPWSQVSGMTIAYGHGMAVTPVQLVSAVAAVVNGGILYPPTLFKHDAAHPVRGTRVLSPELSRTMRALMRVVTVSGTATKSDVPGYFVGAKTGSANKAVRGGYNRKAGVTDFVGIFPAYDPKYIVMTMLEDAQAIEGTYGYNTAGWNAAPLGGRIIARMGPMMGVEPKDPNDPAILRELAVDPAGRAAPAQVAVAIEEEEG</sequence>
<dbReference type="Proteomes" id="UP001262410">
    <property type="component" value="Unassembled WGS sequence"/>
</dbReference>
<keyword evidence="8" id="KW-1185">Reference proteome</keyword>
<dbReference type="GO" id="GO:0051301">
    <property type="term" value="P:cell division"/>
    <property type="evidence" value="ECO:0007669"/>
    <property type="project" value="UniProtKB-KW"/>
</dbReference>
<evidence type="ECO:0000259" key="5">
    <source>
        <dbReference type="Pfam" id="PF00905"/>
    </source>
</evidence>
<dbReference type="Pfam" id="PF00905">
    <property type="entry name" value="Transpeptidase"/>
    <property type="match status" value="1"/>
</dbReference>
<gene>
    <name evidence="7" type="ORF">E9232_000497</name>
</gene>
<feature type="transmembrane region" description="Helical" evidence="4">
    <location>
        <begin position="34"/>
        <end position="53"/>
    </location>
</feature>
<keyword evidence="4" id="KW-1133">Transmembrane helix</keyword>
<keyword evidence="2" id="KW-0121">Carboxypeptidase</keyword>
<dbReference type="PANTHER" id="PTHR30627:SF1">
    <property type="entry name" value="PEPTIDOGLYCAN D,D-TRANSPEPTIDASE FTSI"/>
    <property type="match status" value="1"/>
</dbReference>